<dbReference type="PANTHER" id="PTHR33231">
    <property type="entry name" value="30S RIBOSOMAL PROTEIN"/>
    <property type="match status" value="1"/>
</dbReference>
<keyword evidence="8" id="KW-1185">Reference proteome</keyword>
<sequence length="116" mass="12890">MQIQISGQHIHPTPALRERVEQQISRFERLFDNITALDVVLSVDKNEHKAGGTLHCAGVRLHADGVASLEDEKKPDALHKAIDAMIAKLADQLKKHKEKLKDHHNAEGRDARVAAP</sequence>
<dbReference type="EMBL" id="CP017480">
    <property type="protein sequence ID" value="APG04479.1"/>
    <property type="molecule type" value="Genomic_DNA"/>
</dbReference>
<feature type="region of interest" description="Disordered" evidence="6">
    <location>
        <begin position="95"/>
        <end position="116"/>
    </location>
</feature>
<gene>
    <name evidence="7" type="ORF">BJI69_11610</name>
</gene>
<name>A0A0G9HDT1_9GAMM</name>
<evidence type="ECO:0000256" key="5">
    <source>
        <dbReference type="ARBA" id="ARBA00041319"/>
    </source>
</evidence>
<comment type="similarity">
    <text evidence="2">Belongs to the HPF/YfiA ribosome-associated protein family. Short HPF subfamily.</text>
</comment>
<evidence type="ECO:0000313" key="7">
    <source>
        <dbReference type="EMBL" id="APG04479.1"/>
    </source>
</evidence>
<evidence type="ECO:0000256" key="4">
    <source>
        <dbReference type="ARBA" id="ARBA00041148"/>
    </source>
</evidence>
<protein>
    <recommendedName>
        <fullName evidence="4">Ribosome hibernation promoting factor</fullName>
    </recommendedName>
    <alternativeName>
        <fullName evidence="5">Hibernation factor HPF</fullName>
    </alternativeName>
</protein>
<dbReference type="InterPro" id="IPR036567">
    <property type="entry name" value="RHF-like"/>
</dbReference>
<dbReference type="Proteomes" id="UP000182987">
    <property type="component" value="Chromosome"/>
</dbReference>
<evidence type="ECO:0000256" key="2">
    <source>
        <dbReference type="ARBA" id="ARBA00038434"/>
    </source>
</evidence>
<reference evidence="8" key="1">
    <citation type="submission" date="2016-09" db="EMBL/GenBank/DDBJ databases">
        <authorList>
            <person name="Lysoe E."/>
        </authorList>
    </citation>
    <scope>NUCLEOTIDE SEQUENCE [LARGE SCALE GENOMIC DNA]</scope>
    <source>
        <strain evidence="8">LJ96T</strain>
    </source>
</reference>
<dbReference type="Pfam" id="PF02482">
    <property type="entry name" value="Ribosomal_S30AE"/>
    <property type="match status" value="1"/>
</dbReference>
<dbReference type="RefSeq" id="WP_046967002.1">
    <property type="nucleotide sequence ID" value="NZ_CP017480.1"/>
</dbReference>
<dbReference type="GO" id="GO:0022627">
    <property type="term" value="C:cytosolic small ribosomal subunit"/>
    <property type="evidence" value="ECO:0007669"/>
    <property type="project" value="TreeGrafter"/>
</dbReference>
<accession>A0A0G9HDT1</accession>
<proteinExistence type="inferred from homology"/>
<dbReference type="NCBIfam" id="TIGR00741">
    <property type="entry name" value="yfiA"/>
    <property type="match status" value="1"/>
</dbReference>
<organism evidence="7 8">
    <name type="scientific">Luteibacter rhizovicinus DSM 16549</name>
    <dbReference type="NCBI Taxonomy" id="1440763"/>
    <lineage>
        <taxon>Bacteria</taxon>
        <taxon>Pseudomonadati</taxon>
        <taxon>Pseudomonadota</taxon>
        <taxon>Gammaproteobacteria</taxon>
        <taxon>Lysobacterales</taxon>
        <taxon>Rhodanobacteraceae</taxon>
        <taxon>Luteibacter</taxon>
    </lineage>
</organism>
<evidence type="ECO:0000313" key="8">
    <source>
        <dbReference type="Proteomes" id="UP000182987"/>
    </source>
</evidence>
<dbReference type="CDD" id="cd00552">
    <property type="entry name" value="RaiA"/>
    <property type="match status" value="1"/>
</dbReference>
<evidence type="ECO:0000256" key="6">
    <source>
        <dbReference type="SAM" id="MobiDB-lite"/>
    </source>
</evidence>
<dbReference type="InterPro" id="IPR003489">
    <property type="entry name" value="RHF/RaiA"/>
</dbReference>
<dbReference type="OrthoDB" id="9795980at2"/>
<dbReference type="GO" id="GO:0045900">
    <property type="term" value="P:negative regulation of translational elongation"/>
    <property type="evidence" value="ECO:0007669"/>
    <property type="project" value="TreeGrafter"/>
</dbReference>
<dbReference type="STRING" id="1440763.BJI69_11610"/>
<dbReference type="SUPFAM" id="SSF69754">
    <property type="entry name" value="Ribosome binding protein Y (YfiA homologue)"/>
    <property type="match status" value="1"/>
</dbReference>
<dbReference type="PANTHER" id="PTHR33231:SF1">
    <property type="entry name" value="30S RIBOSOMAL PROTEIN"/>
    <property type="match status" value="1"/>
</dbReference>
<evidence type="ECO:0000256" key="1">
    <source>
        <dbReference type="ARBA" id="ARBA00022845"/>
    </source>
</evidence>
<evidence type="ECO:0000256" key="3">
    <source>
        <dbReference type="ARBA" id="ARBA00038695"/>
    </source>
</evidence>
<comment type="subunit">
    <text evidence="3">Associates exclusively with 100S ribosomes, which are dimers of 70S ribosomes.</text>
</comment>
<dbReference type="InterPro" id="IPR050574">
    <property type="entry name" value="HPF/YfiA_ribosome-assoc"/>
</dbReference>
<dbReference type="Gene3D" id="3.30.160.100">
    <property type="entry name" value="Ribosome hibernation promotion factor-like"/>
    <property type="match status" value="1"/>
</dbReference>
<feature type="compositionally biased region" description="Basic and acidic residues" evidence="6">
    <location>
        <begin position="99"/>
        <end position="116"/>
    </location>
</feature>
<dbReference type="KEGG" id="lrz:BJI69_11610"/>
<keyword evidence="1" id="KW-0810">Translation regulation</keyword>
<dbReference type="PATRIC" id="fig|1440763.5.peg.1150"/>
<dbReference type="AlphaFoldDB" id="A0A0G9HDT1"/>
<dbReference type="GO" id="GO:0043024">
    <property type="term" value="F:ribosomal small subunit binding"/>
    <property type="evidence" value="ECO:0007669"/>
    <property type="project" value="TreeGrafter"/>
</dbReference>